<accession>A0A7J6VY11</accession>
<reference evidence="2 3" key="1">
    <citation type="submission" date="2020-06" db="EMBL/GenBank/DDBJ databases">
        <title>Transcriptomic and genomic resources for Thalictrum thalictroides and T. hernandezii: Facilitating candidate gene discovery in an emerging model plant lineage.</title>
        <authorList>
            <person name="Arias T."/>
            <person name="Riano-Pachon D.M."/>
            <person name="Di Stilio V.S."/>
        </authorList>
    </citation>
    <scope>NUCLEOTIDE SEQUENCE [LARGE SCALE GENOMIC DNA]</scope>
    <source>
        <strain evidence="3">cv. WT478/WT964</strain>
        <tissue evidence="2">Leaves</tissue>
    </source>
</reference>
<evidence type="ECO:0000256" key="1">
    <source>
        <dbReference type="SAM" id="Phobius"/>
    </source>
</evidence>
<name>A0A7J6VY11_THATH</name>
<dbReference type="Proteomes" id="UP000554482">
    <property type="component" value="Unassembled WGS sequence"/>
</dbReference>
<comment type="caution">
    <text evidence="2">The sequence shown here is derived from an EMBL/GenBank/DDBJ whole genome shotgun (WGS) entry which is preliminary data.</text>
</comment>
<protein>
    <submittedName>
        <fullName evidence="2">Uncharacterized protein</fullName>
    </submittedName>
</protein>
<dbReference type="OrthoDB" id="547665at2759"/>
<evidence type="ECO:0000313" key="2">
    <source>
        <dbReference type="EMBL" id="KAF5189733.1"/>
    </source>
</evidence>
<organism evidence="2 3">
    <name type="scientific">Thalictrum thalictroides</name>
    <name type="common">Rue-anemone</name>
    <name type="synonym">Anemone thalictroides</name>
    <dbReference type="NCBI Taxonomy" id="46969"/>
    <lineage>
        <taxon>Eukaryota</taxon>
        <taxon>Viridiplantae</taxon>
        <taxon>Streptophyta</taxon>
        <taxon>Embryophyta</taxon>
        <taxon>Tracheophyta</taxon>
        <taxon>Spermatophyta</taxon>
        <taxon>Magnoliopsida</taxon>
        <taxon>Ranunculales</taxon>
        <taxon>Ranunculaceae</taxon>
        <taxon>Thalictroideae</taxon>
        <taxon>Thalictrum</taxon>
    </lineage>
</organism>
<feature type="transmembrane region" description="Helical" evidence="1">
    <location>
        <begin position="135"/>
        <end position="153"/>
    </location>
</feature>
<keyword evidence="1" id="KW-1133">Transmembrane helix</keyword>
<sequence>MADCIELKDREMAKKILMIALSCVEFWAFNRPSMKDVVRLLEGTKEPQMPPNHFLSSLQASSNAAPNRNLGVEVALVKEEVINISPREKKAKVRISSEIVSFGDHEEEEKVYGDKVVAFKQRIVKPDDHQHGQSYLPLFTFSLILILYLKFYFD</sequence>
<gene>
    <name evidence="2" type="ORF">FRX31_020682</name>
</gene>
<proteinExistence type="predicted"/>
<dbReference type="EMBL" id="JABWDY010025096">
    <property type="protein sequence ID" value="KAF5189733.1"/>
    <property type="molecule type" value="Genomic_DNA"/>
</dbReference>
<keyword evidence="1" id="KW-0812">Transmembrane</keyword>
<keyword evidence="1" id="KW-0472">Membrane</keyword>
<evidence type="ECO:0000313" key="3">
    <source>
        <dbReference type="Proteomes" id="UP000554482"/>
    </source>
</evidence>
<keyword evidence="3" id="KW-1185">Reference proteome</keyword>
<dbReference type="AlphaFoldDB" id="A0A7J6VY11"/>